<keyword evidence="2" id="KW-1064">Adaptive immunity</keyword>
<dbReference type="InterPro" id="IPR013783">
    <property type="entry name" value="Ig-like_fold"/>
</dbReference>
<dbReference type="PROSITE" id="PS50835">
    <property type="entry name" value="IG_LIKE"/>
    <property type="match status" value="1"/>
</dbReference>
<dbReference type="SUPFAM" id="SSF48726">
    <property type="entry name" value="Immunoglobulin"/>
    <property type="match status" value="1"/>
</dbReference>
<keyword evidence="9" id="KW-1185">Reference proteome</keyword>
<dbReference type="GO" id="GO:0002250">
    <property type="term" value="P:adaptive immune response"/>
    <property type="evidence" value="ECO:0007669"/>
    <property type="project" value="UniProtKB-KW"/>
</dbReference>
<dbReference type="Gene3D" id="2.60.40.10">
    <property type="entry name" value="Immunoglobulins"/>
    <property type="match status" value="1"/>
</dbReference>
<dbReference type="PANTHER" id="PTHR19367">
    <property type="entry name" value="T-CELL RECEPTOR ALPHA CHAIN V REGION"/>
    <property type="match status" value="1"/>
</dbReference>
<feature type="domain" description="Ig-like" evidence="7">
    <location>
        <begin position="25"/>
        <end position="115"/>
    </location>
</feature>
<evidence type="ECO:0000313" key="9">
    <source>
        <dbReference type="Proteomes" id="UP000007648"/>
    </source>
</evidence>
<dbReference type="Pfam" id="PF07686">
    <property type="entry name" value="V-set"/>
    <property type="match status" value="1"/>
</dbReference>
<evidence type="ECO:0000259" key="7">
    <source>
        <dbReference type="PROSITE" id="PS50835"/>
    </source>
</evidence>
<dbReference type="GO" id="GO:0042101">
    <property type="term" value="C:T cell receptor complex"/>
    <property type="evidence" value="ECO:0007669"/>
    <property type="project" value="UniProtKB-KW"/>
</dbReference>
<protein>
    <recommendedName>
        <fullName evidence="7">Ig-like domain-containing protein</fullName>
    </recommendedName>
</protein>
<dbReference type="AlphaFoldDB" id="A0A7N4PF06"/>
<dbReference type="InterPro" id="IPR036179">
    <property type="entry name" value="Ig-like_dom_sf"/>
</dbReference>
<reference evidence="8" key="3">
    <citation type="submission" date="2025-09" db="UniProtKB">
        <authorList>
            <consortium name="Ensembl"/>
        </authorList>
    </citation>
    <scope>IDENTIFICATION</scope>
</reference>
<dbReference type="GeneTree" id="ENSGT00940000163507"/>
<reference evidence="8 9" key="1">
    <citation type="journal article" date="2011" name="Proc. Natl. Acad. Sci. U.S.A.">
        <title>Genetic diversity and population structure of the endangered marsupial Sarcophilus harrisii (Tasmanian devil).</title>
        <authorList>
            <person name="Miller W."/>
            <person name="Hayes V.M."/>
            <person name="Ratan A."/>
            <person name="Petersen D.C."/>
            <person name="Wittekindt N.E."/>
            <person name="Miller J."/>
            <person name="Walenz B."/>
            <person name="Knight J."/>
            <person name="Qi J."/>
            <person name="Zhao F."/>
            <person name="Wang Q."/>
            <person name="Bedoya-Reina O.C."/>
            <person name="Katiyar N."/>
            <person name="Tomsho L.P."/>
            <person name="Kasson L.M."/>
            <person name="Hardie R.A."/>
            <person name="Woodbridge P."/>
            <person name="Tindall E.A."/>
            <person name="Bertelsen M.F."/>
            <person name="Dixon D."/>
            <person name="Pyecroft S."/>
            <person name="Helgen K.M."/>
            <person name="Lesk A.M."/>
            <person name="Pringle T.H."/>
            <person name="Patterson N."/>
            <person name="Zhang Y."/>
            <person name="Kreiss A."/>
            <person name="Woods G.M."/>
            <person name="Jones M.E."/>
            <person name="Schuster S.C."/>
        </authorList>
    </citation>
    <scope>NUCLEOTIDE SEQUENCE [LARGE SCALE GENOMIC DNA]</scope>
</reference>
<evidence type="ECO:0000256" key="3">
    <source>
        <dbReference type="ARBA" id="ARBA00023170"/>
    </source>
</evidence>
<dbReference type="Ensembl" id="ENSSHAT00000037753.1">
    <property type="protein sequence ID" value="ENSSHAP00000036509.1"/>
    <property type="gene ID" value="ENSSHAG00000026332.1"/>
</dbReference>
<dbReference type="InterPro" id="IPR007110">
    <property type="entry name" value="Ig-like_dom"/>
</dbReference>
<keyword evidence="4" id="KW-0393">Immunoglobulin domain</keyword>
<dbReference type="InParanoid" id="A0A7N4PF06"/>
<evidence type="ECO:0000256" key="5">
    <source>
        <dbReference type="ARBA" id="ARBA00043266"/>
    </source>
</evidence>
<dbReference type="PANTHER" id="PTHR19367:SF45">
    <property type="entry name" value="IG-LIKE DOMAIN-CONTAINING PROTEIN"/>
    <property type="match status" value="1"/>
</dbReference>
<name>A0A7N4PF06_SARHA</name>
<keyword evidence="1 6" id="KW-0732">Signal</keyword>
<sequence>MLLPSLLWPLTPCSFFSYTGWSTAQIITQSPPAVSIQEIGAVTLQCVYTIGAKNYDIYWYKQSPNGEVIYILHQNSLSSDVKYKGRYSLTFHKEAKSVNFTILSSRLKDSGMYFCAGEGNDNFLCQ</sequence>
<dbReference type="SMART" id="SM00406">
    <property type="entry name" value="IGv"/>
    <property type="match status" value="1"/>
</dbReference>
<keyword evidence="5" id="KW-1279">T cell receptor</keyword>
<evidence type="ECO:0000313" key="8">
    <source>
        <dbReference type="Ensembl" id="ENSSHAP00000036509.1"/>
    </source>
</evidence>
<dbReference type="InterPro" id="IPR013106">
    <property type="entry name" value="Ig_V-set"/>
</dbReference>
<organism evidence="8 9">
    <name type="scientific">Sarcophilus harrisii</name>
    <name type="common">Tasmanian devil</name>
    <name type="synonym">Sarcophilus laniarius</name>
    <dbReference type="NCBI Taxonomy" id="9305"/>
    <lineage>
        <taxon>Eukaryota</taxon>
        <taxon>Metazoa</taxon>
        <taxon>Chordata</taxon>
        <taxon>Craniata</taxon>
        <taxon>Vertebrata</taxon>
        <taxon>Euteleostomi</taxon>
        <taxon>Mammalia</taxon>
        <taxon>Metatheria</taxon>
        <taxon>Dasyuromorphia</taxon>
        <taxon>Dasyuridae</taxon>
        <taxon>Sarcophilus</taxon>
    </lineage>
</organism>
<evidence type="ECO:0000256" key="4">
    <source>
        <dbReference type="ARBA" id="ARBA00023319"/>
    </source>
</evidence>
<reference evidence="8" key="2">
    <citation type="submission" date="2025-08" db="UniProtKB">
        <authorList>
            <consortium name="Ensembl"/>
        </authorList>
    </citation>
    <scope>IDENTIFICATION</scope>
</reference>
<feature type="signal peptide" evidence="6">
    <location>
        <begin position="1"/>
        <end position="24"/>
    </location>
</feature>
<keyword evidence="5" id="KW-0391">Immunity</keyword>
<accession>A0A7N4PF06</accession>
<evidence type="ECO:0000256" key="2">
    <source>
        <dbReference type="ARBA" id="ARBA00023130"/>
    </source>
</evidence>
<feature type="chain" id="PRO_5029736133" description="Ig-like domain-containing protein" evidence="6">
    <location>
        <begin position="25"/>
        <end position="126"/>
    </location>
</feature>
<evidence type="ECO:0000256" key="1">
    <source>
        <dbReference type="ARBA" id="ARBA00022729"/>
    </source>
</evidence>
<evidence type="ECO:0000256" key="6">
    <source>
        <dbReference type="SAM" id="SignalP"/>
    </source>
</evidence>
<dbReference type="Proteomes" id="UP000007648">
    <property type="component" value="Unassembled WGS sequence"/>
</dbReference>
<dbReference type="InterPro" id="IPR051287">
    <property type="entry name" value="TCR_variable_region"/>
</dbReference>
<proteinExistence type="predicted"/>
<keyword evidence="3" id="KW-0675">Receptor</keyword>